<reference evidence="1" key="1">
    <citation type="submission" date="2022-04" db="EMBL/GenBank/DDBJ databases">
        <title>Genome of the entomopathogenic fungus Entomophthora muscae.</title>
        <authorList>
            <person name="Elya C."/>
            <person name="Lovett B.R."/>
            <person name="Lee E."/>
            <person name="Macias A.M."/>
            <person name="Hajek A.E."/>
            <person name="De Bivort B.L."/>
            <person name="Kasson M.T."/>
            <person name="De Fine Licht H.H."/>
            <person name="Stajich J.E."/>
        </authorList>
    </citation>
    <scope>NUCLEOTIDE SEQUENCE</scope>
    <source>
        <strain evidence="1">Berkeley</strain>
    </source>
</reference>
<keyword evidence="2" id="KW-1185">Reference proteome</keyword>
<organism evidence="1 2">
    <name type="scientific">Entomophthora muscae</name>
    <dbReference type="NCBI Taxonomy" id="34485"/>
    <lineage>
        <taxon>Eukaryota</taxon>
        <taxon>Fungi</taxon>
        <taxon>Fungi incertae sedis</taxon>
        <taxon>Zoopagomycota</taxon>
        <taxon>Entomophthoromycotina</taxon>
        <taxon>Entomophthoromycetes</taxon>
        <taxon>Entomophthorales</taxon>
        <taxon>Entomophthoraceae</taxon>
        <taxon>Entomophthora</taxon>
    </lineage>
</organism>
<dbReference type="Proteomes" id="UP001165960">
    <property type="component" value="Unassembled WGS sequence"/>
</dbReference>
<gene>
    <name evidence="1" type="ORF">DSO57_1012149</name>
</gene>
<comment type="caution">
    <text evidence="1">The sequence shown here is derived from an EMBL/GenBank/DDBJ whole genome shotgun (WGS) entry which is preliminary data.</text>
</comment>
<protein>
    <submittedName>
        <fullName evidence="1">Uncharacterized protein</fullName>
    </submittedName>
</protein>
<name>A0ACC2U4H9_9FUNG</name>
<evidence type="ECO:0000313" key="2">
    <source>
        <dbReference type="Proteomes" id="UP001165960"/>
    </source>
</evidence>
<proteinExistence type="predicted"/>
<sequence length="350" mass="39365">MASLELKLDSFLNQHQYSKTGRQSQGSYRNSSGQEEYYSLDSNKEINRRLSCSIQVLEVVTENGGLATVTIEYNVQDLEAQQEEAHKAASEARFTASKANHNRPASPSWQAAPAATAPHNSLSFFKPANFPRLDRKINVAMFLQLYQNSIYGTDEAIKSVIVINCLDTDTKTLILPCLPENCWTYANISRVLMEEFGSQEALLRQKMDFTDTKIKVGETLEDFTSRFYLEAQTLASMKAMLFIDVQSALLNAVQINRELLLALKYGVYTAQTVPDLIQLLKTNKEEFEIPLPKGTPKPPTEARTRNFSTDDLKPVDLNPDSLIKYHAFALSVTNLEISPGILNPPARSWW</sequence>
<accession>A0ACC2U4H9</accession>
<dbReference type="EMBL" id="QTSX02001463">
    <property type="protein sequence ID" value="KAJ9081681.1"/>
    <property type="molecule type" value="Genomic_DNA"/>
</dbReference>
<evidence type="ECO:0000313" key="1">
    <source>
        <dbReference type="EMBL" id="KAJ9081681.1"/>
    </source>
</evidence>